<dbReference type="AlphaFoldDB" id="A0A840V9M7"/>
<feature type="region of interest" description="Disordered" evidence="2">
    <location>
        <begin position="96"/>
        <end position="145"/>
    </location>
</feature>
<keyword evidence="3" id="KW-1133">Transmembrane helix</keyword>
<gene>
    <name evidence="4" type="ORF">HNP71_000896</name>
</gene>
<keyword evidence="3" id="KW-0812">Transmembrane</keyword>
<feature type="transmembrane region" description="Helical" evidence="3">
    <location>
        <begin position="12"/>
        <end position="33"/>
    </location>
</feature>
<name>A0A840V9M7_9PROT</name>
<feature type="coiled-coil region" evidence="1">
    <location>
        <begin position="37"/>
        <end position="64"/>
    </location>
</feature>
<protein>
    <submittedName>
        <fullName evidence="4">Uncharacterized protein</fullName>
    </submittedName>
</protein>
<evidence type="ECO:0000256" key="3">
    <source>
        <dbReference type="SAM" id="Phobius"/>
    </source>
</evidence>
<accession>A0A840V9M7</accession>
<evidence type="ECO:0000313" key="4">
    <source>
        <dbReference type="EMBL" id="MBB5372658.1"/>
    </source>
</evidence>
<evidence type="ECO:0000256" key="1">
    <source>
        <dbReference type="SAM" id="Coils"/>
    </source>
</evidence>
<comment type="caution">
    <text evidence="4">The sequence shown here is derived from an EMBL/GenBank/DDBJ whole genome shotgun (WGS) entry which is preliminary data.</text>
</comment>
<sequence length="145" mass="16141">MTLPFTLPDWLPGWALLLLALPVLLWACAFLLMPFSVFGVKARLEALEAQVDQLQDDLRIMTMRLSGGLPPASRSSDAYEDVPDFGRLKKSRASFVPAPEVVEEPPPPPPAPRRAPIPTPQVFRERLTPAPQPASRPRRTEPRLD</sequence>
<dbReference type="RefSeq" id="WP_183265664.1">
    <property type="nucleotide sequence ID" value="NZ_JACHFJ010000002.1"/>
</dbReference>
<feature type="compositionally biased region" description="Pro residues" evidence="2">
    <location>
        <begin position="104"/>
        <end position="119"/>
    </location>
</feature>
<evidence type="ECO:0000256" key="2">
    <source>
        <dbReference type="SAM" id="MobiDB-lite"/>
    </source>
</evidence>
<keyword evidence="1" id="KW-0175">Coiled coil</keyword>
<dbReference type="EMBL" id="JACHFJ010000002">
    <property type="protein sequence ID" value="MBB5372658.1"/>
    <property type="molecule type" value="Genomic_DNA"/>
</dbReference>
<proteinExistence type="predicted"/>
<reference evidence="4 5" key="1">
    <citation type="submission" date="2020-08" db="EMBL/GenBank/DDBJ databases">
        <title>Genomic Encyclopedia of Type Strains, Phase IV (KMG-IV): sequencing the most valuable type-strain genomes for metagenomic binning, comparative biology and taxonomic classification.</title>
        <authorList>
            <person name="Goeker M."/>
        </authorList>
    </citation>
    <scope>NUCLEOTIDE SEQUENCE [LARGE SCALE GENOMIC DNA]</scope>
    <source>
        <strain evidence="4 5">DSM 27026</strain>
    </source>
</reference>
<organism evidence="4 5">
    <name type="scientific">Acidocella aromatica</name>
    <dbReference type="NCBI Taxonomy" id="1303579"/>
    <lineage>
        <taxon>Bacteria</taxon>
        <taxon>Pseudomonadati</taxon>
        <taxon>Pseudomonadota</taxon>
        <taxon>Alphaproteobacteria</taxon>
        <taxon>Acetobacterales</taxon>
        <taxon>Acidocellaceae</taxon>
        <taxon>Acidocella</taxon>
    </lineage>
</organism>
<evidence type="ECO:0000313" key="5">
    <source>
        <dbReference type="Proteomes" id="UP000553706"/>
    </source>
</evidence>
<dbReference type="Proteomes" id="UP000553706">
    <property type="component" value="Unassembled WGS sequence"/>
</dbReference>
<keyword evidence="5" id="KW-1185">Reference proteome</keyword>
<keyword evidence="3" id="KW-0472">Membrane</keyword>